<proteinExistence type="predicted"/>
<accession>A0A7W9BN19</accession>
<reference evidence="1 2" key="1">
    <citation type="submission" date="2020-08" db="EMBL/GenBank/DDBJ databases">
        <title>Genomic Encyclopedia of Type Strains, Phase IV (KMG-IV): sequencing the most valuable type-strain genomes for metagenomic binning, comparative biology and taxonomic classification.</title>
        <authorList>
            <person name="Goeker M."/>
        </authorList>
    </citation>
    <scope>NUCLEOTIDE SEQUENCE [LARGE SCALE GENOMIC DNA]</scope>
    <source>
        <strain evidence="1 2">DSM 101064</strain>
    </source>
</reference>
<protein>
    <submittedName>
        <fullName evidence="1">Uncharacterized protein</fullName>
    </submittedName>
</protein>
<name>A0A7W9BN19_9RHOB</name>
<dbReference type="EMBL" id="JACIJM010000011">
    <property type="protein sequence ID" value="MBB5723528.1"/>
    <property type="molecule type" value="Genomic_DNA"/>
</dbReference>
<gene>
    <name evidence="1" type="ORF">FHS72_003173</name>
</gene>
<dbReference type="AlphaFoldDB" id="A0A7W9BN19"/>
<comment type="caution">
    <text evidence="1">The sequence shown here is derived from an EMBL/GenBank/DDBJ whole genome shotgun (WGS) entry which is preliminary data.</text>
</comment>
<organism evidence="1 2">
    <name type="scientific">Yoonia ponticola</name>
    <dbReference type="NCBI Taxonomy" id="1524255"/>
    <lineage>
        <taxon>Bacteria</taxon>
        <taxon>Pseudomonadati</taxon>
        <taxon>Pseudomonadota</taxon>
        <taxon>Alphaproteobacteria</taxon>
        <taxon>Rhodobacterales</taxon>
        <taxon>Paracoccaceae</taxon>
        <taxon>Yoonia</taxon>
    </lineage>
</organism>
<keyword evidence="2" id="KW-1185">Reference proteome</keyword>
<sequence>MNIFSTTRMRISITQSEIMGERSDRTSTKHHFACEHHSNIIGAPMFR</sequence>
<dbReference type="Proteomes" id="UP000535415">
    <property type="component" value="Unassembled WGS sequence"/>
</dbReference>
<evidence type="ECO:0000313" key="1">
    <source>
        <dbReference type="EMBL" id="MBB5723528.1"/>
    </source>
</evidence>
<evidence type="ECO:0000313" key="2">
    <source>
        <dbReference type="Proteomes" id="UP000535415"/>
    </source>
</evidence>